<dbReference type="InterPro" id="IPR007492">
    <property type="entry name" value="LytTR_DNA-bd_dom"/>
</dbReference>
<dbReference type="Pfam" id="PF04397">
    <property type="entry name" value="LytTR"/>
    <property type="match status" value="1"/>
</dbReference>
<keyword evidence="3" id="KW-1185">Reference proteome</keyword>
<evidence type="ECO:0000313" key="3">
    <source>
        <dbReference type="Proteomes" id="UP001162741"/>
    </source>
</evidence>
<name>A0ABY6J8B8_9BACT</name>
<dbReference type="RefSeq" id="WP_264283603.1">
    <property type="nucleotide sequence ID" value="NZ_CP107006.1"/>
</dbReference>
<dbReference type="PROSITE" id="PS50930">
    <property type="entry name" value="HTH_LYTTR"/>
    <property type="match status" value="1"/>
</dbReference>
<dbReference type="Proteomes" id="UP001162741">
    <property type="component" value="Chromosome"/>
</dbReference>
<dbReference type="Gene3D" id="2.40.50.1020">
    <property type="entry name" value="LytTr DNA-binding domain"/>
    <property type="match status" value="1"/>
</dbReference>
<accession>A0ABY6J8B8</accession>
<organism evidence="2 3">
    <name type="scientific">Chitinophaga horti</name>
    <dbReference type="NCBI Taxonomy" id="2920382"/>
    <lineage>
        <taxon>Bacteria</taxon>
        <taxon>Pseudomonadati</taxon>
        <taxon>Bacteroidota</taxon>
        <taxon>Chitinophagia</taxon>
        <taxon>Chitinophagales</taxon>
        <taxon>Chitinophagaceae</taxon>
        <taxon>Chitinophaga</taxon>
    </lineage>
</organism>
<sequence>MPFSTHMKRGYLLLSLLLVCMPGFSQVFTGIPEATFRFRYYRFDIQSARPARYGFIRPHQSHVVNLHAIKSYLKEDGGTLLMQDGQRIPGARQHRDMVKLRLERG</sequence>
<dbReference type="EMBL" id="CP107006">
    <property type="protein sequence ID" value="UYQ95933.1"/>
    <property type="molecule type" value="Genomic_DNA"/>
</dbReference>
<proteinExistence type="predicted"/>
<protein>
    <submittedName>
        <fullName evidence="2">LytTR family transcriptional regulator</fullName>
    </submittedName>
</protein>
<feature type="domain" description="HTH LytTR-type" evidence="1">
    <location>
        <begin position="52"/>
        <end position="104"/>
    </location>
</feature>
<reference evidence="2" key="1">
    <citation type="submission" date="2022-10" db="EMBL/GenBank/DDBJ databases">
        <title>Chitinophaga sp. nov., isolated from soil.</title>
        <authorList>
            <person name="Jeon C.O."/>
        </authorList>
    </citation>
    <scope>NUCLEOTIDE SEQUENCE</scope>
    <source>
        <strain evidence="2">R8</strain>
    </source>
</reference>
<evidence type="ECO:0000313" key="2">
    <source>
        <dbReference type="EMBL" id="UYQ95933.1"/>
    </source>
</evidence>
<gene>
    <name evidence="2" type="ORF">MKQ68_12560</name>
</gene>
<evidence type="ECO:0000259" key="1">
    <source>
        <dbReference type="PROSITE" id="PS50930"/>
    </source>
</evidence>